<name>A0A8R7TC37_TRIUA</name>
<evidence type="ECO:0000313" key="2">
    <source>
        <dbReference type="Proteomes" id="UP000015106"/>
    </source>
</evidence>
<dbReference type="AlphaFoldDB" id="A0A8R7TC37"/>
<sequence>MHGGHSAECCFCGVRGVRAGAAGPCQPCNGHVHGANMLSCCRSHAYQLWVTCCIVATHDPSFRSGTARFLWSNCDYEEQQHWRLLQSLQAYRYSGCLSAGELAAILGVVGCRRQNG</sequence>
<dbReference type="EnsemblPlants" id="TuG1812G0200000214.01.T01">
    <property type="protein sequence ID" value="TuG1812G0200000214.01.T01.cds374267"/>
    <property type="gene ID" value="TuG1812G0200000214.01"/>
</dbReference>
<proteinExistence type="predicted"/>
<protein>
    <submittedName>
        <fullName evidence="1">Uncharacterized protein</fullName>
    </submittedName>
</protein>
<reference evidence="1" key="3">
    <citation type="submission" date="2022-06" db="UniProtKB">
        <authorList>
            <consortium name="EnsemblPlants"/>
        </authorList>
    </citation>
    <scope>IDENTIFICATION</scope>
</reference>
<reference evidence="1" key="2">
    <citation type="submission" date="2018-03" db="EMBL/GenBank/DDBJ databases">
        <title>The Triticum urartu genome reveals the dynamic nature of wheat genome evolution.</title>
        <authorList>
            <person name="Ling H."/>
            <person name="Ma B."/>
            <person name="Shi X."/>
            <person name="Liu H."/>
            <person name="Dong L."/>
            <person name="Sun H."/>
            <person name="Cao Y."/>
            <person name="Gao Q."/>
            <person name="Zheng S."/>
            <person name="Li Y."/>
            <person name="Yu Y."/>
            <person name="Du H."/>
            <person name="Qi M."/>
            <person name="Li Y."/>
            <person name="Yu H."/>
            <person name="Cui Y."/>
            <person name="Wang N."/>
            <person name="Chen C."/>
            <person name="Wu H."/>
            <person name="Zhao Y."/>
            <person name="Zhang J."/>
            <person name="Li Y."/>
            <person name="Zhou W."/>
            <person name="Zhang B."/>
            <person name="Hu W."/>
            <person name="Eijk M."/>
            <person name="Tang J."/>
            <person name="Witsenboer H."/>
            <person name="Zhao S."/>
            <person name="Li Z."/>
            <person name="Zhang A."/>
            <person name="Wang D."/>
            <person name="Liang C."/>
        </authorList>
    </citation>
    <scope>NUCLEOTIDE SEQUENCE [LARGE SCALE GENOMIC DNA]</scope>
    <source>
        <strain evidence="1">cv. G1812</strain>
    </source>
</reference>
<dbReference type="Proteomes" id="UP000015106">
    <property type="component" value="Chromosome 2"/>
</dbReference>
<accession>A0A8R7TC37</accession>
<dbReference type="Gramene" id="TuG1812G0200000214.01.T01">
    <property type="protein sequence ID" value="TuG1812G0200000214.01.T01.cds374267"/>
    <property type="gene ID" value="TuG1812G0200000214.01"/>
</dbReference>
<evidence type="ECO:0000313" key="1">
    <source>
        <dbReference type="EnsemblPlants" id="TuG1812G0200000214.01.T01.cds374267"/>
    </source>
</evidence>
<reference evidence="2" key="1">
    <citation type="journal article" date="2013" name="Nature">
        <title>Draft genome of the wheat A-genome progenitor Triticum urartu.</title>
        <authorList>
            <person name="Ling H.Q."/>
            <person name="Zhao S."/>
            <person name="Liu D."/>
            <person name="Wang J."/>
            <person name="Sun H."/>
            <person name="Zhang C."/>
            <person name="Fan H."/>
            <person name="Li D."/>
            <person name="Dong L."/>
            <person name="Tao Y."/>
            <person name="Gao C."/>
            <person name="Wu H."/>
            <person name="Li Y."/>
            <person name="Cui Y."/>
            <person name="Guo X."/>
            <person name="Zheng S."/>
            <person name="Wang B."/>
            <person name="Yu K."/>
            <person name="Liang Q."/>
            <person name="Yang W."/>
            <person name="Lou X."/>
            <person name="Chen J."/>
            <person name="Feng M."/>
            <person name="Jian J."/>
            <person name="Zhang X."/>
            <person name="Luo G."/>
            <person name="Jiang Y."/>
            <person name="Liu J."/>
            <person name="Wang Z."/>
            <person name="Sha Y."/>
            <person name="Zhang B."/>
            <person name="Wu H."/>
            <person name="Tang D."/>
            <person name="Shen Q."/>
            <person name="Xue P."/>
            <person name="Zou S."/>
            <person name="Wang X."/>
            <person name="Liu X."/>
            <person name="Wang F."/>
            <person name="Yang Y."/>
            <person name="An X."/>
            <person name="Dong Z."/>
            <person name="Zhang K."/>
            <person name="Zhang X."/>
            <person name="Luo M.C."/>
            <person name="Dvorak J."/>
            <person name="Tong Y."/>
            <person name="Wang J."/>
            <person name="Yang H."/>
            <person name="Li Z."/>
            <person name="Wang D."/>
            <person name="Zhang A."/>
            <person name="Wang J."/>
        </authorList>
    </citation>
    <scope>NUCLEOTIDE SEQUENCE</scope>
    <source>
        <strain evidence="2">cv. G1812</strain>
    </source>
</reference>
<keyword evidence="2" id="KW-1185">Reference proteome</keyword>
<organism evidence="1 2">
    <name type="scientific">Triticum urartu</name>
    <name type="common">Red wild einkorn</name>
    <name type="synonym">Crithodium urartu</name>
    <dbReference type="NCBI Taxonomy" id="4572"/>
    <lineage>
        <taxon>Eukaryota</taxon>
        <taxon>Viridiplantae</taxon>
        <taxon>Streptophyta</taxon>
        <taxon>Embryophyta</taxon>
        <taxon>Tracheophyta</taxon>
        <taxon>Spermatophyta</taxon>
        <taxon>Magnoliopsida</taxon>
        <taxon>Liliopsida</taxon>
        <taxon>Poales</taxon>
        <taxon>Poaceae</taxon>
        <taxon>BOP clade</taxon>
        <taxon>Pooideae</taxon>
        <taxon>Triticodae</taxon>
        <taxon>Triticeae</taxon>
        <taxon>Triticinae</taxon>
        <taxon>Triticum</taxon>
    </lineage>
</organism>